<evidence type="ECO:0000313" key="2">
    <source>
        <dbReference type="EMBL" id="MCJ8151729.1"/>
    </source>
</evidence>
<dbReference type="SUPFAM" id="SSF110857">
    <property type="entry name" value="Gamma-glutamyl cyclotransferase-like"/>
    <property type="match status" value="1"/>
</dbReference>
<dbReference type="PANTHER" id="PTHR12935:SF0">
    <property type="entry name" value="GAMMA-GLUTAMYLCYCLOTRANSFERASE"/>
    <property type="match status" value="1"/>
</dbReference>
<keyword evidence="3" id="KW-1185">Reference proteome</keyword>
<dbReference type="RefSeq" id="WP_241605184.1">
    <property type="nucleotide sequence ID" value="NZ_JAKVIN010000010.1"/>
</dbReference>
<name>A0ABT0CSZ8_9HYPH</name>
<accession>A0ABT0CSZ8</accession>
<dbReference type="Pfam" id="PF13772">
    <property type="entry name" value="AIG2_2"/>
    <property type="match status" value="1"/>
</dbReference>
<keyword evidence="2" id="KW-0614">Plasmid</keyword>
<dbReference type="PANTHER" id="PTHR12935">
    <property type="entry name" value="GAMMA-GLUTAMYLCYCLOTRANSFERASE"/>
    <property type="match status" value="1"/>
</dbReference>
<reference evidence="2 3" key="1">
    <citation type="submission" date="2022-02" db="EMBL/GenBank/DDBJ databases">
        <title>Shinella B3.7 sp. nov., isolated from Sediment (Zhairuo Island).</title>
        <authorList>
            <person name="Chen G."/>
        </authorList>
    </citation>
    <scope>NUCLEOTIDE SEQUENCE [LARGE SCALE GENOMIC DNA]</scope>
    <source>
        <strain evidence="2 3">B3.7</strain>
        <plasmid evidence="2">unnamed</plasmid>
    </source>
</reference>
<dbReference type="InterPro" id="IPR017939">
    <property type="entry name" value="G-Glutamylcylcotransferase"/>
</dbReference>
<protein>
    <submittedName>
        <fullName evidence="2">Gamma-glutamylcyclotransferase</fullName>
    </submittedName>
</protein>
<dbReference type="InterPro" id="IPR036568">
    <property type="entry name" value="GGCT-like_sf"/>
</dbReference>
<dbReference type="Proteomes" id="UP001201844">
    <property type="component" value="Unassembled WGS sequence"/>
</dbReference>
<geneLocation type="plasmid" evidence="2">
    <name>unnamed</name>
</geneLocation>
<comment type="caution">
    <text evidence="2">The sequence shown here is derived from an EMBL/GenBank/DDBJ whole genome shotgun (WGS) entry which is preliminary data.</text>
</comment>
<gene>
    <name evidence="2" type="ORF">MKI86_21540</name>
</gene>
<evidence type="ECO:0000256" key="1">
    <source>
        <dbReference type="ARBA" id="ARBA00023239"/>
    </source>
</evidence>
<keyword evidence="1" id="KW-0456">Lyase</keyword>
<dbReference type="EMBL" id="JAKVIN010000010">
    <property type="protein sequence ID" value="MCJ8151729.1"/>
    <property type="molecule type" value="Genomic_DNA"/>
</dbReference>
<dbReference type="CDD" id="cd06661">
    <property type="entry name" value="GGCT_like"/>
    <property type="match status" value="1"/>
</dbReference>
<dbReference type="InterPro" id="IPR013024">
    <property type="entry name" value="GGCT-like"/>
</dbReference>
<sequence>MLYFAYGSNMDPDQMMERCPDAKLIGLGYLPDHILCFPRRSKNRGCGVSSVTPQIGHDTWGVVWELSDKDFASLDINEGYRRDRQPSANAYNRLTVKLNLNGEWIDADTYLASPQEGLHLPSLAYLDHLRNGASHHGLPEVYRTYLAGLPHDSLNSNSSTPRL</sequence>
<dbReference type="Gene3D" id="3.10.490.10">
    <property type="entry name" value="Gamma-glutamyl cyclotransferase-like"/>
    <property type="match status" value="1"/>
</dbReference>
<evidence type="ECO:0000313" key="3">
    <source>
        <dbReference type="Proteomes" id="UP001201844"/>
    </source>
</evidence>
<organism evidence="2 3">
    <name type="scientific">Shinella sedimenti</name>
    <dbReference type="NCBI Taxonomy" id="2919913"/>
    <lineage>
        <taxon>Bacteria</taxon>
        <taxon>Pseudomonadati</taxon>
        <taxon>Pseudomonadota</taxon>
        <taxon>Alphaproteobacteria</taxon>
        <taxon>Hyphomicrobiales</taxon>
        <taxon>Rhizobiaceae</taxon>
        <taxon>Shinella</taxon>
    </lineage>
</organism>
<proteinExistence type="predicted"/>